<evidence type="ECO:0000259" key="4">
    <source>
        <dbReference type="PROSITE" id="PS51462"/>
    </source>
</evidence>
<dbReference type="Gene3D" id="3.90.79.10">
    <property type="entry name" value="Nucleoside Triphosphate Pyrophosphohydrolase"/>
    <property type="match status" value="1"/>
</dbReference>
<dbReference type="PROSITE" id="PS51462">
    <property type="entry name" value="NUDIX"/>
    <property type="match status" value="1"/>
</dbReference>
<dbReference type="PROSITE" id="PS00893">
    <property type="entry name" value="NUDIX_BOX"/>
    <property type="match status" value="1"/>
</dbReference>
<dbReference type="RefSeq" id="WP_148895563.1">
    <property type="nucleotide sequence ID" value="NZ_VNIB01000004.1"/>
</dbReference>
<evidence type="ECO:0000256" key="2">
    <source>
        <dbReference type="ARBA" id="ARBA00022801"/>
    </source>
</evidence>
<sequence>MTRPLHAVIVSCLIGNDAGEVLLIRHPKRGWELPQGHVEQGEDLLTAVRREVREETGIEIAVERLAAIFSKQEPAPSAVIFGFHARHTGGEMRPSDESLEVAWFSRQQAIRLPEHPVNRERLAVLLRPESGIVYQAYTTGPYRITVGDIPLWSDAGRVNA</sequence>
<dbReference type="Pfam" id="PF00293">
    <property type="entry name" value="NUDIX"/>
    <property type="match status" value="1"/>
</dbReference>
<dbReference type="PANTHER" id="PTHR43046:SF14">
    <property type="entry name" value="MUTT_NUDIX FAMILY PROTEIN"/>
    <property type="match status" value="1"/>
</dbReference>
<comment type="cofactor">
    <cofactor evidence="1">
        <name>Mg(2+)</name>
        <dbReference type="ChEBI" id="CHEBI:18420"/>
    </cofactor>
</comment>
<keyword evidence="2 3" id="KW-0378">Hydrolase</keyword>
<comment type="caution">
    <text evidence="5">The sequence shown here is derived from an EMBL/GenBank/DDBJ whole genome shotgun (WGS) entry which is preliminary data.</text>
</comment>
<dbReference type="CDD" id="cd02883">
    <property type="entry name" value="NUDIX_Hydrolase"/>
    <property type="match status" value="1"/>
</dbReference>
<proteinExistence type="inferred from homology"/>
<dbReference type="GO" id="GO:0016787">
    <property type="term" value="F:hydrolase activity"/>
    <property type="evidence" value="ECO:0007669"/>
    <property type="project" value="UniProtKB-KW"/>
</dbReference>
<gene>
    <name evidence="5" type="ORF">EDC39_104224</name>
</gene>
<accession>A0A5D3WNC0</accession>
<dbReference type="InterPro" id="IPR020476">
    <property type="entry name" value="Nudix_hydrolase"/>
</dbReference>
<organism evidence="5 6">
    <name type="scientific">Geothermobacter ehrlichii</name>
    <dbReference type="NCBI Taxonomy" id="213224"/>
    <lineage>
        <taxon>Bacteria</taxon>
        <taxon>Pseudomonadati</taxon>
        <taxon>Thermodesulfobacteriota</taxon>
        <taxon>Desulfuromonadia</taxon>
        <taxon>Desulfuromonadales</taxon>
        <taxon>Geothermobacteraceae</taxon>
        <taxon>Geothermobacter</taxon>
    </lineage>
</organism>
<dbReference type="OrthoDB" id="5348044at2"/>
<feature type="domain" description="Nudix hydrolase" evidence="4">
    <location>
        <begin position="4"/>
        <end position="126"/>
    </location>
</feature>
<dbReference type="Proteomes" id="UP000324159">
    <property type="component" value="Unassembled WGS sequence"/>
</dbReference>
<dbReference type="SUPFAM" id="SSF55811">
    <property type="entry name" value="Nudix"/>
    <property type="match status" value="1"/>
</dbReference>
<name>A0A5D3WNC0_9BACT</name>
<dbReference type="AlphaFoldDB" id="A0A5D3WNC0"/>
<evidence type="ECO:0000256" key="1">
    <source>
        <dbReference type="ARBA" id="ARBA00001946"/>
    </source>
</evidence>
<comment type="similarity">
    <text evidence="3">Belongs to the Nudix hydrolase family.</text>
</comment>
<dbReference type="InterPro" id="IPR015797">
    <property type="entry name" value="NUDIX_hydrolase-like_dom_sf"/>
</dbReference>
<keyword evidence="6" id="KW-1185">Reference proteome</keyword>
<evidence type="ECO:0000256" key="3">
    <source>
        <dbReference type="RuleBase" id="RU003476"/>
    </source>
</evidence>
<reference evidence="5 6" key="1">
    <citation type="submission" date="2019-07" db="EMBL/GenBank/DDBJ databases">
        <title>Genomic Encyclopedia of Type Strains, Phase IV (KMG-IV): sequencing the most valuable type-strain genomes for metagenomic binning, comparative biology and taxonomic classification.</title>
        <authorList>
            <person name="Goeker M."/>
        </authorList>
    </citation>
    <scope>NUCLEOTIDE SEQUENCE [LARGE SCALE GENOMIC DNA]</scope>
    <source>
        <strain evidence="5 6">SS015</strain>
    </source>
</reference>
<dbReference type="PRINTS" id="PR00502">
    <property type="entry name" value="NUDIXFAMILY"/>
</dbReference>
<evidence type="ECO:0000313" key="5">
    <source>
        <dbReference type="EMBL" id="TYO99100.1"/>
    </source>
</evidence>
<dbReference type="PANTHER" id="PTHR43046">
    <property type="entry name" value="GDP-MANNOSE MANNOSYL HYDROLASE"/>
    <property type="match status" value="1"/>
</dbReference>
<dbReference type="EMBL" id="VNIB01000004">
    <property type="protein sequence ID" value="TYO99100.1"/>
    <property type="molecule type" value="Genomic_DNA"/>
</dbReference>
<dbReference type="InterPro" id="IPR020084">
    <property type="entry name" value="NUDIX_hydrolase_CS"/>
</dbReference>
<protein>
    <submittedName>
        <fullName evidence="5">8-oxo-dGTP diphosphatase</fullName>
    </submittedName>
</protein>
<evidence type="ECO:0000313" key="6">
    <source>
        <dbReference type="Proteomes" id="UP000324159"/>
    </source>
</evidence>
<dbReference type="InterPro" id="IPR000086">
    <property type="entry name" value="NUDIX_hydrolase_dom"/>
</dbReference>